<name>F4RI11_MELLP</name>
<dbReference type="InParanoid" id="F4RI11"/>
<dbReference type="GeneID" id="18926472"/>
<evidence type="ECO:0000313" key="2">
    <source>
        <dbReference type="EMBL" id="EGG08035.1"/>
    </source>
</evidence>
<evidence type="ECO:0000313" key="3">
    <source>
        <dbReference type="Proteomes" id="UP000001072"/>
    </source>
</evidence>
<keyword evidence="1" id="KW-0732">Signal</keyword>
<feature type="chain" id="PRO_5003321618" evidence="1">
    <location>
        <begin position="25"/>
        <end position="135"/>
    </location>
</feature>
<accession>F4RI11</accession>
<dbReference type="HOGENOM" id="CLU_150810_0_0_1"/>
<reference evidence="3" key="1">
    <citation type="journal article" date="2011" name="Proc. Natl. Acad. Sci. U.S.A.">
        <title>Obligate biotrophy features unraveled by the genomic analysis of rust fungi.</title>
        <authorList>
            <person name="Duplessis S."/>
            <person name="Cuomo C.A."/>
            <person name="Lin Y.-C."/>
            <person name="Aerts A."/>
            <person name="Tisserant E."/>
            <person name="Veneault-Fourrey C."/>
            <person name="Joly D.L."/>
            <person name="Hacquard S."/>
            <person name="Amselem J."/>
            <person name="Cantarel B.L."/>
            <person name="Chiu R."/>
            <person name="Coutinho P.M."/>
            <person name="Feau N."/>
            <person name="Field M."/>
            <person name="Frey P."/>
            <person name="Gelhaye E."/>
            <person name="Goldberg J."/>
            <person name="Grabherr M.G."/>
            <person name="Kodira C.D."/>
            <person name="Kohler A."/>
            <person name="Kuees U."/>
            <person name="Lindquist E.A."/>
            <person name="Lucas S.M."/>
            <person name="Mago R."/>
            <person name="Mauceli E."/>
            <person name="Morin E."/>
            <person name="Murat C."/>
            <person name="Pangilinan J.L."/>
            <person name="Park R."/>
            <person name="Pearson M."/>
            <person name="Quesneville H."/>
            <person name="Rouhier N."/>
            <person name="Sakthikumar S."/>
            <person name="Salamov A.A."/>
            <person name="Schmutz J."/>
            <person name="Selles B."/>
            <person name="Shapiro H."/>
            <person name="Tanguay P."/>
            <person name="Tuskan G.A."/>
            <person name="Henrissat B."/>
            <person name="Van de Peer Y."/>
            <person name="Rouze P."/>
            <person name="Ellis J.G."/>
            <person name="Dodds P.N."/>
            <person name="Schein J.E."/>
            <person name="Zhong S."/>
            <person name="Hamelin R.C."/>
            <person name="Grigoriev I.V."/>
            <person name="Szabo L.J."/>
            <person name="Martin F."/>
        </authorList>
    </citation>
    <scope>NUCLEOTIDE SEQUENCE [LARGE SCALE GENOMIC DNA]</scope>
    <source>
        <strain evidence="3">98AG31 / pathotype 3-4-7</strain>
    </source>
</reference>
<keyword evidence="3" id="KW-1185">Reference proteome</keyword>
<dbReference type="VEuPathDB" id="FungiDB:MELLADRAFT_123775"/>
<dbReference type="AlphaFoldDB" id="F4RI11"/>
<organism evidence="3">
    <name type="scientific">Melampsora larici-populina (strain 98AG31 / pathotype 3-4-7)</name>
    <name type="common">Poplar leaf rust fungus</name>
    <dbReference type="NCBI Taxonomy" id="747676"/>
    <lineage>
        <taxon>Eukaryota</taxon>
        <taxon>Fungi</taxon>
        <taxon>Dikarya</taxon>
        <taxon>Basidiomycota</taxon>
        <taxon>Pucciniomycotina</taxon>
        <taxon>Pucciniomycetes</taxon>
        <taxon>Pucciniales</taxon>
        <taxon>Melampsoraceae</taxon>
        <taxon>Melampsora</taxon>
    </lineage>
</organism>
<proteinExistence type="predicted"/>
<dbReference type="EMBL" id="GL883102">
    <property type="protein sequence ID" value="EGG08035.1"/>
    <property type="molecule type" value="Genomic_DNA"/>
</dbReference>
<dbReference type="KEGG" id="mlr:MELLADRAFT_123775"/>
<feature type="signal peptide" evidence="1">
    <location>
        <begin position="1"/>
        <end position="24"/>
    </location>
</feature>
<sequence length="135" mass="15005">MIKMLLKISFLLLSLWMHDSRVLAAQDTNVYTPTCLQYQLTSRKKDIACTGLDKRPYDCDPGTCEGNTGFAYAQMTGCVHNGVTDKTRTKQKCGQYTYNMQAKTFSCTNLGNAHYTCPYDENVVNLIDCSACASG</sequence>
<dbReference type="RefSeq" id="XP_007408800.1">
    <property type="nucleotide sequence ID" value="XM_007408738.1"/>
</dbReference>
<gene>
    <name evidence="2" type="ORF">MELLADRAFT_123775</name>
</gene>
<dbReference type="Proteomes" id="UP000001072">
    <property type="component" value="Unassembled WGS sequence"/>
</dbReference>
<evidence type="ECO:0000256" key="1">
    <source>
        <dbReference type="SAM" id="SignalP"/>
    </source>
</evidence>
<protein>
    <submittedName>
        <fullName evidence="2">Secreted protein</fullName>
    </submittedName>
</protein>